<sequence length="346" mass="37142">MGQCEALVNQASEMQVVVLRHAAGDDDEMLAKVAVGELASQGQIEAVVEHFRPEAAAGDVGAMKAMFYALMTVGGREASAEGMRLLGRLAEGGDAWAVATRERARAYEREHARVGSATGFGPGFDRATAAFAAANGEQIECFAGYCDPEGYQFSFDENKLVGLGEGPDLTDLTVLGTYSHSSRTWLWMWANESWGWDWSHPALRSLRRVHDLGVEQGIPEFSERGLDLSDLPDPHSAASVLAISTGGLLGVSGVWSCRINDGEGSIYVHSADPRIPRAAYDRSSVEGLLHGATRLYPHHQREVVRGYFGHHGMQVGESIDRITATGAGEPGITVRFDAANQVTAIG</sequence>
<dbReference type="STRING" id="479433.Caci_2082"/>
<dbReference type="HOGENOM" id="CLU_800991_0_0_11"/>
<evidence type="ECO:0000313" key="1">
    <source>
        <dbReference type="EMBL" id="ACU71001.1"/>
    </source>
</evidence>
<organism evidence="1 2">
    <name type="scientific">Catenulispora acidiphila (strain DSM 44928 / JCM 14897 / NBRC 102108 / NRRL B-24433 / ID139908)</name>
    <dbReference type="NCBI Taxonomy" id="479433"/>
    <lineage>
        <taxon>Bacteria</taxon>
        <taxon>Bacillati</taxon>
        <taxon>Actinomycetota</taxon>
        <taxon>Actinomycetes</taxon>
        <taxon>Catenulisporales</taxon>
        <taxon>Catenulisporaceae</taxon>
        <taxon>Catenulispora</taxon>
    </lineage>
</organism>
<dbReference type="Proteomes" id="UP000000851">
    <property type="component" value="Chromosome"/>
</dbReference>
<dbReference type="Pfam" id="PF21813">
    <property type="entry name" value="DUF6882"/>
    <property type="match status" value="1"/>
</dbReference>
<gene>
    <name evidence="1" type="ordered locus">Caci_2082</name>
</gene>
<dbReference type="AlphaFoldDB" id="C7QG24"/>
<reference evidence="1 2" key="1">
    <citation type="journal article" date="2009" name="Stand. Genomic Sci.">
        <title>Complete genome sequence of Catenulispora acidiphila type strain (ID 139908).</title>
        <authorList>
            <person name="Copeland A."/>
            <person name="Lapidus A."/>
            <person name="Glavina Del Rio T."/>
            <person name="Nolan M."/>
            <person name="Lucas S."/>
            <person name="Chen F."/>
            <person name="Tice H."/>
            <person name="Cheng J.F."/>
            <person name="Bruce D."/>
            <person name="Goodwin L."/>
            <person name="Pitluck S."/>
            <person name="Mikhailova N."/>
            <person name="Pati A."/>
            <person name="Ivanova N."/>
            <person name="Mavromatis K."/>
            <person name="Chen A."/>
            <person name="Palaniappan K."/>
            <person name="Chain P."/>
            <person name="Land M."/>
            <person name="Hauser L."/>
            <person name="Chang Y.J."/>
            <person name="Jeffries C.D."/>
            <person name="Chertkov O."/>
            <person name="Brettin T."/>
            <person name="Detter J.C."/>
            <person name="Han C."/>
            <person name="Ali Z."/>
            <person name="Tindall B.J."/>
            <person name="Goker M."/>
            <person name="Bristow J."/>
            <person name="Eisen J.A."/>
            <person name="Markowitz V."/>
            <person name="Hugenholtz P."/>
            <person name="Kyrpides N.C."/>
            <person name="Klenk H.P."/>
        </authorList>
    </citation>
    <scope>NUCLEOTIDE SEQUENCE [LARGE SCALE GENOMIC DNA]</scope>
    <source>
        <strain evidence="2">DSM 44928 / JCM 14897 / NBRC 102108 / NRRL B-24433 / ID139908</strain>
    </source>
</reference>
<protein>
    <submittedName>
        <fullName evidence="1">Uncharacterized protein</fullName>
    </submittedName>
</protein>
<proteinExistence type="predicted"/>
<name>C7QG24_CATAD</name>
<dbReference type="KEGG" id="cai:Caci_2082"/>
<dbReference type="eggNOG" id="COG0790">
    <property type="taxonomic scope" value="Bacteria"/>
</dbReference>
<keyword evidence="2" id="KW-1185">Reference proteome</keyword>
<evidence type="ECO:0000313" key="2">
    <source>
        <dbReference type="Proteomes" id="UP000000851"/>
    </source>
</evidence>
<dbReference type="EMBL" id="CP001700">
    <property type="protein sequence ID" value="ACU71001.1"/>
    <property type="molecule type" value="Genomic_DNA"/>
</dbReference>
<dbReference type="InterPro" id="IPR049249">
    <property type="entry name" value="DUF6882"/>
</dbReference>
<dbReference type="InParanoid" id="C7QG24"/>
<accession>C7QG24</accession>